<dbReference type="SUPFAM" id="SSF53335">
    <property type="entry name" value="S-adenosyl-L-methionine-dependent methyltransferases"/>
    <property type="match status" value="1"/>
</dbReference>
<dbReference type="EC" id="2.1.-.-" evidence="2"/>
<dbReference type="Gene3D" id="3.40.50.150">
    <property type="entry name" value="Vaccinia Virus protein VP39"/>
    <property type="match status" value="1"/>
</dbReference>
<feature type="region of interest" description="Disordered" evidence="1">
    <location>
        <begin position="1"/>
        <end position="20"/>
    </location>
</feature>
<gene>
    <name evidence="2" type="ORF">ABDK96_14520</name>
</gene>
<accession>A0ABV0IL78</accession>
<keyword evidence="2" id="KW-0489">Methyltransferase</keyword>
<dbReference type="EMBL" id="JBDXMX010000007">
    <property type="protein sequence ID" value="MEO9248895.1"/>
    <property type="molecule type" value="Genomic_DNA"/>
</dbReference>
<feature type="compositionally biased region" description="Pro residues" evidence="1">
    <location>
        <begin position="1"/>
        <end position="17"/>
    </location>
</feature>
<dbReference type="Pfam" id="PF13489">
    <property type="entry name" value="Methyltransf_23"/>
    <property type="match status" value="1"/>
</dbReference>
<reference evidence="2 3" key="1">
    <citation type="submission" date="2024-05" db="EMBL/GenBank/DDBJ databases">
        <authorList>
            <person name="Yi C."/>
        </authorList>
    </citation>
    <scope>NUCLEOTIDE SEQUENCE [LARGE SCALE GENOMIC DNA]</scope>
    <source>
        <strain evidence="2 3">XS13</strain>
    </source>
</reference>
<dbReference type="PANTHER" id="PTHR43861">
    <property type="entry name" value="TRANS-ACONITATE 2-METHYLTRANSFERASE-RELATED"/>
    <property type="match status" value="1"/>
</dbReference>
<name>A0ABV0IL78_9MICC</name>
<dbReference type="GO" id="GO:0008168">
    <property type="term" value="F:methyltransferase activity"/>
    <property type="evidence" value="ECO:0007669"/>
    <property type="project" value="UniProtKB-KW"/>
</dbReference>
<proteinExistence type="predicted"/>
<keyword evidence="2" id="KW-0808">Transferase</keyword>
<dbReference type="RefSeq" id="WP_347921578.1">
    <property type="nucleotide sequence ID" value="NZ_JBDXMX010000007.1"/>
</dbReference>
<evidence type="ECO:0000256" key="1">
    <source>
        <dbReference type="SAM" id="MobiDB-lite"/>
    </source>
</evidence>
<keyword evidence="3" id="KW-1185">Reference proteome</keyword>
<dbReference type="CDD" id="cd02440">
    <property type="entry name" value="AdoMet_MTases"/>
    <property type="match status" value="1"/>
</dbReference>
<protein>
    <submittedName>
        <fullName evidence="2">Class I SAM-dependent methyltransferase</fullName>
        <ecNumber evidence="2">2.1.-.-</ecNumber>
    </submittedName>
</protein>
<dbReference type="InterPro" id="IPR029063">
    <property type="entry name" value="SAM-dependent_MTases_sf"/>
</dbReference>
<comment type="caution">
    <text evidence="2">The sequence shown here is derived from an EMBL/GenBank/DDBJ whole genome shotgun (WGS) entry which is preliminary data.</text>
</comment>
<organism evidence="2 3">
    <name type="scientific">Citricoccus nitrophenolicus</name>
    <dbReference type="NCBI Taxonomy" id="863575"/>
    <lineage>
        <taxon>Bacteria</taxon>
        <taxon>Bacillati</taxon>
        <taxon>Actinomycetota</taxon>
        <taxon>Actinomycetes</taxon>
        <taxon>Micrococcales</taxon>
        <taxon>Micrococcaceae</taxon>
        <taxon>Citricoccus</taxon>
    </lineage>
</organism>
<sequence>MSALTPDPPPPGTPPAGQPGYDALAELYDRTFPGPWQRPLDRHAVDAFADGLPRGGTILDLGCGTGHVTVELAFRGFHTIGVDPSARMLQIARKRYPRRTWIAGDARYPAAEAAVREAGPVSGILARFSLIHVPPEELPAVLESWAAHTEPGCHVLLSFQALLEPELDVEEFPHVVAPAWRWNPSSLARALDEAGFGETWRVIVCPDDDHPYPECHLCAVRA</sequence>
<dbReference type="GO" id="GO:0032259">
    <property type="term" value="P:methylation"/>
    <property type="evidence" value="ECO:0007669"/>
    <property type="project" value="UniProtKB-KW"/>
</dbReference>
<evidence type="ECO:0000313" key="3">
    <source>
        <dbReference type="Proteomes" id="UP001484097"/>
    </source>
</evidence>
<evidence type="ECO:0000313" key="2">
    <source>
        <dbReference type="EMBL" id="MEO9248895.1"/>
    </source>
</evidence>
<dbReference type="Proteomes" id="UP001484097">
    <property type="component" value="Unassembled WGS sequence"/>
</dbReference>